<dbReference type="Proteomes" id="UP000431533">
    <property type="component" value="Unassembled WGS sequence"/>
</dbReference>
<feature type="transmembrane region" description="Helical" evidence="1">
    <location>
        <begin position="255"/>
        <end position="275"/>
    </location>
</feature>
<dbReference type="GeneID" id="41981523"/>
<feature type="transmembrane region" description="Helical" evidence="1">
    <location>
        <begin position="88"/>
        <end position="107"/>
    </location>
</feature>
<feature type="transmembrane region" description="Helical" evidence="1">
    <location>
        <begin position="282"/>
        <end position="303"/>
    </location>
</feature>
<feature type="transmembrane region" description="Helical" evidence="1">
    <location>
        <begin position="44"/>
        <end position="68"/>
    </location>
</feature>
<organism evidence="2 3">
    <name type="scientific">Lachnellula hyalina</name>
    <dbReference type="NCBI Taxonomy" id="1316788"/>
    <lineage>
        <taxon>Eukaryota</taxon>
        <taxon>Fungi</taxon>
        <taxon>Dikarya</taxon>
        <taxon>Ascomycota</taxon>
        <taxon>Pezizomycotina</taxon>
        <taxon>Leotiomycetes</taxon>
        <taxon>Helotiales</taxon>
        <taxon>Lachnaceae</taxon>
        <taxon>Lachnellula</taxon>
    </lineage>
</organism>
<reference evidence="2 3" key="1">
    <citation type="submission" date="2018-05" db="EMBL/GenBank/DDBJ databases">
        <title>Genome sequencing and assembly of the regulated plant pathogen Lachnellula willkommii and related sister species for the development of diagnostic species identification markers.</title>
        <authorList>
            <person name="Giroux E."/>
            <person name="Bilodeau G."/>
        </authorList>
    </citation>
    <scope>NUCLEOTIDE SEQUENCE [LARGE SCALE GENOMIC DNA]</scope>
    <source>
        <strain evidence="2 3">CBS 185.66</strain>
    </source>
</reference>
<protein>
    <submittedName>
        <fullName evidence="2">UPF0658 Golgi apparatus membrane protein</fullName>
    </submittedName>
</protein>
<keyword evidence="1" id="KW-0472">Membrane</keyword>
<dbReference type="RefSeq" id="XP_031008756.1">
    <property type="nucleotide sequence ID" value="XM_031146309.1"/>
</dbReference>
<dbReference type="InterPro" id="IPR040410">
    <property type="entry name" value="UPF0658_Golgi"/>
</dbReference>
<evidence type="ECO:0000313" key="2">
    <source>
        <dbReference type="EMBL" id="TVY29969.1"/>
    </source>
</evidence>
<dbReference type="PANTHER" id="PTHR34391:SF1">
    <property type="entry name" value="UPF0658 GOLGI APPARATUS MEMBRANE PROTEIN C1952.10C-RELATED"/>
    <property type="match status" value="1"/>
</dbReference>
<evidence type="ECO:0000256" key="1">
    <source>
        <dbReference type="SAM" id="Phobius"/>
    </source>
</evidence>
<accession>A0A8H8R7H3</accession>
<dbReference type="GO" id="GO:0005794">
    <property type="term" value="C:Golgi apparatus"/>
    <property type="evidence" value="ECO:0007669"/>
    <property type="project" value="TreeGrafter"/>
</dbReference>
<dbReference type="EMBL" id="QGMH01000012">
    <property type="protein sequence ID" value="TVY29969.1"/>
    <property type="molecule type" value="Genomic_DNA"/>
</dbReference>
<dbReference type="OrthoDB" id="2448307at2759"/>
<gene>
    <name evidence="2" type="ORF">LHYA1_G001325</name>
</gene>
<keyword evidence="3" id="KW-1185">Reference proteome</keyword>
<keyword evidence="1" id="KW-0812">Transmembrane</keyword>
<feature type="non-terminal residue" evidence="2">
    <location>
        <position position="1"/>
    </location>
</feature>
<keyword evidence="1" id="KW-1133">Transmembrane helix</keyword>
<name>A0A8H8R7H3_9HELO</name>
<feature type="transmembrane region" description="Helical" evidence="1">
    <location>
        <begin position="119"/>
        <end position="137"/>
    </location>
</feature>
<proteinExistence type="predicted"/>
<feature type="transmembrane region" description="Helical" evidence="1">
    <location>
        <begin position="175"/>
        <end position="198"/>
    </location>
</feature>
<comment type="caution">
    <text evidence="2">The sequence shown here is derived from an EMBL/GenBank/DDBJ whole genome shotgun (WGS) entry which is preliminary data.</text>
</comment>
<dbReference type="PANTHER" id="PTHR34391">
    <property type="entry name" value="UPF0658 GOLGI APPARATUS MEMBRANE PROTEIN C1952.10C-RELATED"/>
    <property type="match status" value="1"/>
</dbReference>
<feature type="transmembrane region" description="Helical" evidence="1">
    <location>
        <begin position="323"/>
        <end position="346"/>
    </location>
</feature>
<feature type="transmembrane region" description="Helical" evidence="1">
    <location>
        <begin position="219"/>
        <end position="243"/>
    </location>
</feature>
<evidence type="ECO:0000313" key="3">
    <source>
        <dbReference type="Proteomes" id="UP000431533"/>
    </source>
</evidence>
<dbReference type="AlphaFoldDB" id="A0A8H8R7H3"/>
<sequence length="389" mass="44729">QESRKSLLPDADAYGGYFSREGLTPAALPPRPARNTMYRPNTPWTWAFMLVTTAQAIVVLVMESYIFVRFQESLLAGKDHPTIPLVKTIPTYLTLFIFGFVYELVLVYDALRLKNTIQVIGLCFYNCGMLIYASIQYDQVNKAITGLRDWVGPKTKEALPYIAPQDDVWSIIRPYILAVPCIIAFFTILMSVIAWKLYDEFAWTIYKHISADLRMKRRFLTFQIYIAILKFDFFFFLGFTVQFLVIVTNVTDTEFGLTIAAIPITVLILFMASFWTRRENKFGMVITIFMYFAGMAYFIFKLARMYQPAHRDFYLPARKNLTSFAVITIVLIVLTIINACFCTANFDKGLKQHVMKRKIGGEEEKLDNMTELPDLKPGHAANSSRMTID</sequence>